<evidence type="ECO:0000313" key="2">
    <source>
        <dbReference type="EMBL" id="OBT99885.1"/>
    </source>
</evidence>
<feature type="compositionally biased region" description="Low complexity" evidence="1">
    <location>
        <begin position="262"/>
        <end position="274"/>
    </location>
</feature>
<gene>
    <name evidence="2" type="ORF">VE01_02237</name>
</gene>
<dbReference type="Pfam" id="PF08193">
    <property type="entry name" value="INO80_Ies4"/>
    <property type="match status" value="1"/>
</dbReference>
<evidence type="ECO:0000313" key="3">
    <source>
        <dbReference type="Proteomes" id="UP000091956"/>
    </source>
</evidence>
<keyword evidence="3" id="KW-1185">Reference proteome</keyword>
<dbReference type="Proteomes" id="UP000091956">
    <property type="component" value="Unassembled WGS sequence"/>
</dbReference>
<feature type="compositionally biased region" description="Polar residues" evidence="1">
    <location>
        <begin position="87"/>
        <end position="98"/>
    </location>
</feature>
<name>A0A1B8GVL2_9PEZI</name>
<evidence type="ECO:0008006" key="4">
    <source>
        <dbReference type="Google" id="ProtNLM"/>
    </source>
</evidence>
<feature type="compositionally biased region" description="Basic and acidic residues" evidence="1">
    <location>
        <begin position="232"/>
        <end position="254"/>
    </location>
</feature>
<dbReference type="AlphaFoldDB" id="A0A1B8GVL2"/>
<feature type="region of interest" description="Disordered" evidence="1">
    <location>
        <begin position="47"/>
        <end position="167"/>
    </location>
</feature>
<reference evidence="3" key="2">
    <citation type="journal article" date="2018" name="Nat. Commun.">
        <title>Extreme sensitivity to ultraviolet light in the fungal pathogen causing white-nose syndrome of bats.</title>
        <authorList>
            <person name="Palmer J.M."/>
            <person name="Drees K.P."/>
            <person name="Foster J.T."/>
            <person name="Lindner D.L."/>
        </authorList>
    </citation>
    <scope>NUCLEOTIDE SEQUENCE [LARGE SCALE GENOMIC DNA]</scope>
    <source>
        <strain evidence="3">UAMH 10579</strain>
    </source>
</reference>
<feature type="region of interest" description="Disordered" evidence="1">
    <location>
        <begin position="1"/>
        <end position="26"/>
    </location>
</feature>
<feature type="compositionally biased region" description="Low complexity" evidence="1">
    <location>
        <begin position="7"/>
        <end position="17"/>
    </location>
</feature>
<accession>A0A1B8GVL2</accession>
<dbReference type="GeneID" id="28835623"/>
<feature type="compositionally biased region" description="Low complexity" evidence="1">
    <location>
        <begin position="62"/>
        <end position="76"/>
    </location>
</feature>
<dbReference type="EMBL" id="KV460211">
    <property type="protein sequence ID" value="OBT99885.1"/>
    <property type="molecule type" value="Genomic_DNA"/>
</dbReference>
<sequence length="274" mass="27660">MASAHKTSPSTPSGSGSNRSKKATSKSLIVRLKLSSASLAKFLPAAAEPIKSESQATDDKPASSSTTSSLSDSKAPTASPLAEGEASNGNTPVPSGTDDSVAMPPPAEGVKGGKGKKRASLLVDGVVKPRGKPGPKKRKLDDGTADSPSSKPPHLSTAHKLGPKANQGAINAGLRALDRSGAPCRKWARGGFAIKSFTGTTWEIPRWRAPPKVSVTGVDGKGEGENGGEGSSGKENKDSSQVESEKSNAGRDVEMSSPGVQASSPAPAMVAAAS</sequence>
<dbReference type="OrthoDB" id="4093188at2759"/>
<dbReference type="PANTHER" id="PTHR28061">
    <property type="entry name" value="INO EIGHTY SUBUNIT 4"/>
    <property type="match status" value="1"/>
</dbReference>
<reference evidence="2 3" key="1">
    <citation type="submission" date="2016-03" db="EMBL/GenBank/DDBJ databases">
        <title>Comparative genomics of Pseudogymnoascus destructans, the fungus causing white-nose syndrome of bats.</title>
        <authorList>
            <person name="Palmer J.M."/>
            <person name="Drees K.P."/>
            <person name="Foster J.T."/>
            <person name="Lindner D.L."/>
        </authorList>
    </citation>
    <scope>NUCLEOTIDE SEQUENCE [LARGE SCALE GENOMIC DNA]</scope>
    <source>
        <strain evidence="2 3">UAMH 10579</strain>
    </source>
</reference>
<dbReference type="InterPro" id="IPR013175">
    <property type="entry name" value="INO80_su_Ies4"/>
</dbReference>
<dbReference type="GO" id="GO:0031011">
    <property type="term" value="C:Ino80 complex"/>
    <property type="evidence" value="ECO:0007669"/>
    <property type="project" value="InterPro"/>
</dbReference>
<dbReference type="PANTHER" id="PTHR28061:SF1">
    <property type="entry name" value="INO80 COMPLEX SUBUNIT 4"/>
    <property type="match status" value="1"/>
</dbReference>
<dbReference type="STRING" id="342668.A0A1B8GVL2"/>
<proteinExistence type="predicted"/>
<dbReference type="GO" id="GO:0006338">
    <property type="term" value="P:chromatin remodeling"/>
    <property type="evidence" value="ECO:0007669"/>
    <property type="project" value="InterPro"/>
</dbReference>
<evidence type="ECO:0000256" key="1">
    <source>
        <dbReference type="SAM" id="MobiDB-lite"/>
    </source>
</evidence>
<feature type="region of interest" description="Disordered" evidence="1">
    <location>
        <begin position="204"/>
        <end position="274"/>
    </location>
</feature>
<feature type="compositionally biased region" description="Basic residues" evidence="1">
    <location>
        <begin position="129"/>
        <end position="138"/>
    </location>
</feature>
<organism evidence="2 3">
    <name type="scientific">Pseudogymnoascus verrucosus</name>
    <dbReference type="NCBI Taxonomy" id="342668"/>
    <lineage>
        <taxon>Eukaryota</taxon>
        <taxon>Fungi</taxon>
        <taxon>Dikarya</taxon>
        <taxon>Ascomycota</taxon>
        <taxon>Pezizomycotina</taxon>
        <taxon>Leotiomycetes</taxon>
        <taxon>Thelebolales</taxon>
        <taxon>Thelebolaceae</taxon>
        <taxon>Pseudogymnoascus</taxon>
    </lineage>
</organism>
<dbReference type="RefSeq" id="XP_018133618.1">
    <property type="nucleotide sequence ID" value="XM_018271748.2"/>
</dbReference>
<protein>
    <recommendedName>
        <fullName evidence="4">INO80 complex subunit</fullName>
    </recommendedName>
</protein>